<dbReference type="Proteomes" id="UP001378592">
    <property type="component" value="Unassembled WGS sequence"/>
</dbReference>
<dbReference type="AlphaFoldDB" id="A0AAN9VKU4"/>
<dbReference type="GO" id="GO:0000012">
    <property type="term" value="P:single strand break repair"/>
    <property type="evidence" value="ECO:0007669"/>
    <property type="project" value="InterPro"/>
</dbReference>
<sequence length="539" mass="59635">MERGKQKIVKTRGHGVDEKKAGRVFCDVSAEFVRSWKLSKDIKFPAANLLQGGKWLSERKSRSSVNDVTLSFGEAYSISHIDVGNCGSSFITIEVSRGQQRYQTLLPSTELMSGRDAQAKKNWSSVHMFSKEHFVEDVVEQKWNTVRVTCLQPFLQNEQFGLSFLKIFSIADDELPVQPTQQLPPPGSVFQMKRDCTLGRASPMVVNRAQQLVLAAIENQRTSLKCSSDLREATESSSNGRDSLPDKTDLSLSKPNNRTHVLNGSARKSVYNKNCQDSATKSHTPPTTHKSFSPSSANSNKSIESYFERQSHEARQSSSSTVSNRKRTPSYDASGKSVGSLQKKQRTSALSPSSVVNNMNSPVRKATSRRKPWSSGNQLKLLQRQDHSSHGGLKFTEINDVTEISDSDSETFTAVSPEAGVSTRQELIDCDSDEDTIINVHVEKTRKERHDIKEVVTLSSPEHSSSDILSFERYAVPGPSGIACPLCSEYFDVSSIEQHAAACGLMSGTDDSICPICSRSFPPEMLPQHADLCAERSRM</sequence>
<dbReference type="InterPro" id="IPR002706">
    <property type="entry name" value="Xrcc1_N"/>
</dbReference>
<name>A0AAN9VKU4_9ORTH</name>
<feature type="compositionally biased region" description="Polar residues" evidence="1">
    <location>
        <begin position="250"/>
        <end position="262"/>
    </location>
</feature>
<feature type="compositionally biased region" description="Polar residues" evidence="1">
    <location>
        <begin position="337"/>
        <end position="350"/>
    </location>
</feature>
<dbReference type="SUPFAM" id="SSF49785">
    <property type="entry name" value="Galactose-binding domain-like"/>
    <property type="match status" value="1"/>
</dbReference>
<feature type="domain" description="DNA-repair protein Xrcc1 N-terminal" evidence="2">
    <location>
        <begin position="39"/>
        <end position="167"/>
    </location>
</feature>
<dbReference type="GO" id="GO:0003684">
    <property type="term" value="F:damaged DNA binding"/>
    <property type="evidence" value="ECO:0007669"/>
    <property type="project" value="InterPro"/>
</dbReference>
<dbReference type="Gene3D" id="2.60.120.260">
    <property type="entry name" value="Galactose-binding domain-like"/>
    <property type="match status" value="1"/>
</dbReference>
<protein>
    <recommendedName>
        <fullName evidence="2">DNA-repair protein Xrcc1 N-terminal domain-containing protein</fullName>
    </recommendedName>
</protein>
<keyword evidence="4" id="KW-1185">Reference proteome</keyword>
<evidence type="ECO:0000313" key="4">
    <source>
        <dbReference type="Proteomes" id="UP001378592"/>
    </source>
</evidence>
<feature type="region of interest" description="Disordered" evidence="1">
    <location>
        <begin position="227"/>
        <end position="394"/>
    </location>
</feature>
<dbReference type="EMBL" id="JAZDUA010000401">
    <property type="protein sequence ID" value="KAK7793128.1"/>
    <property type="molecule type" value="Genomic_DNA"/>
</dbReference>
<dbReference type="GO" id="GO:0005634">
    <property type="term" value="C:nucleus"/>
    <property type="evidence" value="ECO:0007669"/>
    <property type="project" value="InterPro"/>
</dbReference>
<dbReference type="Pfam" id="PF01834">
    <property type="entry name" value="XRCC1_N"/>
    <property type="match status" value="1"/>
</dbReference>
<feature type="compositionally biased region" description="Polar residues" evidence="1">
    <location>
        <begin position="271"/>
        <end position="290"/>
    </location>
</feature>
<proteinExistence type="predicted"/>
<reference evidence="3 4" key="1">
    <citation type="submission" date="2024-03" db="EMBL/GenBank/DDBJ databases">
        <title>The genome assembly and annotation of the cricket Gryllus longicercus Weissman &amp; Gray.</title>
        <authorList>
            <person name="Szrajer S."/>
            <person name="Gray D."/>
            <person name="Ylla G."/>
        </authorList>
    </citation>
    <scope>NUCLEOTIDE SEQUENCE [LARGE SCALE GENOMIC DNA]</scope>
    <source>
        <strain evidence="3">DAG 2021-001</strain>
        <tissue evidence="3">Whole body minus gut</tissue>
    </source>
</reference>
<evidence type="ECO:0000259" key="2">
    <source>
        <dbReference type="Pfam" id="PF01834"/>
    </source>
</evidence>
<comment type="caution">
    <text evidence="3">The sequence shown here is derived from an EMBL/GenBank/DDBJ whole genome shotgun (WGS) entry which is preliminary data.</text>
</comment>
<dbReference type="PANTHER" id="PTHR11370:SF4">
    <property type="entry name" value="DNA-REPAIR PROTEIN XRCC1 N-TERMINAL DOMAIN-CONTAINING PROTEIN"/>
    <property type="match status" value="1"/>
</dbReference>
<feature type="compositionally biased region" description="Low complexity" evidence="1">
    <location>
        <begin position="351"/>
        <end position="363"/>
    </location>
</feature>
<accession>A0AAN9VKU4</accession>
<dbReference type="PANTHER" id="PTHR11370">
    <property type="entry name" value="DNA-REPAIR PROTEIN XRCC1"/>
    <property type="match status" value="1"/>
</dbReference>
<evidence type="ECO:0000256" key="1">
    <source>
        <dbReference type="SAM" id="MobiDB-lite"/>
    </source>
</evidence>
<organism evidence="3 4">
    <name type="scientific">Gryllus longicercus</name>
    <dbReference type="NCBI Taxonomy" id="2509291"/>
    <lineage>
        <taxon>Eukaryota</taxon>
        <taxon>Metazoa</taxon>
        <taxon>Ecdysozoa</taxon>
        <taxon>Arthropoda</taxon>
        <taxon>Hexapoda</taxon>
        <taxon>Insecta</taxon>
        <taxon>Pterygota</taxon>
        <taxon>Neoptera</taxon>
        <taxon>Polyneoptera</taxon>
        <taxon>Orthoptera</taxon>
        <taxon>Ensifera</taxon>
        <taxon>Gryllidea</taxon>
        <taxon>Grylloidea</taxon>
        <taxon>Gryllidae</taxon>
        <taxon>Gryllinae</taxon>
        <taxon>Gryllus</taxon>
    </lineage>
</organism>
<dbReference type="GO" id="GO:0006284">
    <property type="term" value="P:base-excision repair"/>
    <property type="evidence" value="ECO:0007669"/>
    <property type="project" value="TreeGrafter"/>
</dbReference>
<gene>
    <name evidence="3" type="ORF">R5R35_006522</name>
</gene>
<feature type="compositionally biased region" description="Low complexity" evidence="1">
    <location>
        <begin position="291"/>
        <end position="305"/>
    </location>
</feature>
<evidence type="ECO:0000313" key="3">
    <source>
        <dbReference type="EMBL" id="KAK7793128.1"/>
    </source>
</evidence>
<feature type="compositionally biased region" description="Basic and acidic residues" evidence="1">
    <location>
        <begin position="306"/>
        <end position="315"/>
    </location>
</feature>
<dbReference type="InterPro" id="IPR008979">
    <property type="entry name" value="Galactose-bd-like_sf"/>
</dbReference>